<feature type="active site" description="Proton donor/acceptor" evidence="1">
    <location>
        <position position="244"/>
    </location>
</feature>
<dbReference type="PANTHER" id="PTHR47572:SF5">
    <property type="entry name" value="BLR2277 PROTEIN"/>
    <property type="match status" value="1"/>
</dbReference>
<feature type="signal peptide" evidence="3">
    <location>
        <begin position="1"/>
        <end position="23"/>
    </location>
</feature>
<dbReference type="Pfam" id="PF08450">
    <property type="entry name" value="SGL"/>
    <property type="match status" value="1"/>
</dbReference>
<dbReference type="InterPro" id="IPR011042">
    <property type="entry name" value="6-blade_b-propeller_TolB-like"/>
</dbReference>
<protein>
    <submittedName>
        <fullName evidence="5">SMP-30/gluconolactonase/LRE family protein</fullName>
    </submittedName>
</protein>
<evidence type="ECO:0000313" key="6">
    <source>
        <dbReference type="Proteomes" id="UP000318212"/>
    </source>
</evidence>
<feature type="binding site" evidence="2">
    <location>
        <position position="244"/>
    </location>
    <ligand>
        <name>a divalent metal cation</name>
        <dbReference type="ChEBI" id="CHEBI:60240"/>
    </ligand>
</feature>
<organism evidence="5 6">
    <name type="scientific">Marilutibacter aestuarii</name>
    <dbReference type="NCBI Taxonomy" id="1706195"/>
    <lineage>
        <taxon>Bacteria</taxon>
        <taxon>Pseudomonadati</taxon>
        <taxon>Pseudomonadota</taxon>
        <taxon>Gammaproteobacteria</taxon>
        <taxon>Lysobacterales</taxon>
        <taxon>Lysobacteraceae</taxon>
        <taxon>Marilutibacter</taxon>
    </lineage>
</organism>
<name>A0A507ZUR3_9GAMM</name>
<dbReference type="PRINTS" id="PR01790">
    <property type="entry name" value="SMP30FAMILY"/>
</dbReference>
<dbReference type="OrthoDB" id="241638at2"/>
<keyword evidence="6" id="KW-1185">Reference proteome</keyword>
<evidence type="ECO:0000256" key="2">
    <source>
        <dbReference type="PIRSR" id="PIRSR605511-2"/>
    </source>
</evidence>
<evidence type="ECO:0000256" key="3">
    <source>
        <dbReference type="SAM" id="SignalP"/>
    </source>
</evidence>
<dbReference type="InterPro" id="IPR051262">
    <property type="entry name" value="SMP-30/CGR1_Lactonase"/>
</dbReference>
<sequence length="323" mass="33954">MKFRPARARIAHPAPRPPLPALAACLATALAAACSHAPHAPAGPGLYQAWDVVEDGVFTAGVEGPAVAPDGALHAVGFGRDGTVGRVVVGADGRGRATLFAELPEGSIGNGIRFDDDGHLLVADYAGHQVLRLTPDGRDATTYAALPGAHQPNDIARAPDGTLYASDPDWASGSGQLWQVRTDGSVRRLESGMGTTNGIEVSPDGRRLYVNESVQRKVWAYDIEADGGVSGKRLLLAFPDHGLDGMRCDVEGNLYIARYDAGTVAVVSPDGRVLREVALRGRKPTNVAFGGADGRTVFVTLQDRGAIEAFRNALPGREWGPLQ</sequence>
<dbReference type="SUPFAM" id="SSF63829">
    <property type="entry name" value="Calcium-dependent phosphotriesterase"/>
    <property type="match status" value="1"/>
</dbReference>
<dbReference type="PROSITE" id="PS51257">
    <property type="entry name" value="PROKAR_LIPOPROTEIN"/>
    <property type="match status" value="1"/>
</dbReference>
<dbReference type="PANTHER" id="PTHR47572">
    <property type="entry name" value="LIPOPROTEIN-RELATED"/>
    <property type="match status" value="1"/>
</dbReference>
<evidence type="ECO:0000259" key="4">
    <source>
        <dbReference type="Pfam" id="PF08450"/>
    </source>
</evidence>
<reference evidence="5 6" key="1">
    <citation type="submission" date="2019-06" db="EMBL/GenBank/DDBJ databases">
        <title>Lysobacter alkalisoli sp. nov. isolated from saline soil.</title>
        <authorList>
            <person name="Sun J.-Q."/>
            <person name="Xu L."/>
        </authorList>
    </citation>
    <scope>NUCLEOTIDE SEQUENCE [LARGE SCALE GENOMIC DNA]</scope>
    <source>
        <strain evidence="5 6">JCM 31130</strain>
    </source>
</reference>
<accession>A0A507ZUR3</accession>
<dbReference type="Proteomes" id="UP000318212">
    <property type="component" value="Unassembled WGS sequence"/>
</dbReference>
<keyword evidence="2" id="KW-0862">Zinc</keyword>
<comment type="caution">
    <text evidence="5">The sequence shown here is derived from an EMBL/GenBank/DDBJ whole genome shotgun (WGS) entry which is preliminary data.</text>
</comment>
<gene>
    <name evidence="5" type="ORF">FKV25_14385</name>
</gene>
<comment type="cofactor">
    <cofactor evidence="2">
        <name>Zn(2+)</name>
        <dbReference type="ChEBI" id="CHEBI:29105"/>
    </cofactor>
    <text evidence="2">Binds 1 divalent metal cation per subunit.</text>
</comment>
<evidence type="ECO:0000313" key="5">
    <source>
        <dbReference type="EMBL" id="TQD40341.1"/>
    </source>
</evidence>
<keyword evidence="2" id="KW-0479">Metal-binding</keyword>
<evidence type="ECO:0000256" key="1">
    <source>
        <dbReference type="PIRSR" id="PIRSR605511-1"/>
    </source>
</evidence>
<dbReference type="Gene3D" id="2.120.10.30">
    <property type="entry name" value="TolB, C-terminal domain"/>
    <property type="match status" value="1"/>
</dbReference>
<dbReference type="InterPro" id="IPR005511">
    <property type="entry name" value="SMP-30"/>
</dbReference>
<dbReference type="AlphaFoldDB" id="A0A507ZUR3"/>
<dbReference type="GO" id="GO:0046872">
    <property type="term" value="F:metal ion binding"/>
    <property type="evidence" value="ECO:0007669"/>
    <property type="project" value="UniProtKB-KW"/>
</dbReference>
<feature type="chain" id="PRO_5021303102" evidence="3">
    <location>
        <begin position="24"/>
        <end position="323"/>
    </location>
</feature>
<dbReference type="RefSeq" id="WP_141519481.1">
    <property type="nucleotide sequence ID" value="NZ_VICE01000140.1"/>
</dbReference>
<feature type="binding site" evidence="2">
    <location>
        <position position="197"/>
    </location>
    <ligand>
        <name>a divalent metal cation</name>
        <dbReference type="ChEBI" id="CHEBI:60240"/>
    </ligand>
</feature>
<dbReference type="InterPro" id="IPR013658">
    <property type="entry name" value="SGL"/>
</dbReference>
<proteinExistence type="predicted"/>
<feature type="domain" description="SMP-30/Gluconolactonase/LRE-like region" evidence="4">
    <location>
        <begin position="150"/>
        <end position="300"/>
    </location>
</feature>
<dbReference type="EMBL" id="VICE01000140">
    <property type="protein sequence ID" value="TQD40341.1"/>
    <property type="molecule type" value="Genomic_DNA"/>
</dbReference>
<keyword evidence="3" id="KW-0732">Signal</keyword>